<dbReference type="Pfam" id="PF12937">
    <property type="entry name" value="F-box-like"/>
    <property type="match status" value="1"/>
</dbReference>
<organism evidence="2 3">
    <name type="scientific">Leucocoprinus birnbaumii</name>
    <dbReference type="NCBI Taxonomy" id="56174"/>
    <lineage>
        <taxon>Eukaryota</taxon>
        <taxon>Fungi</taxon>
        <taxon>Dikarya</taxon>
        <taxon>Basidiomycota</taxon>
        <taxon>Agaricomycotina</taxon>
        <taxon>Agaricomycetes</taxon>
        <taxon>Agaricomycetidae</taxon>
        <taxon>Agaricales</taxon>
        <taxon>Agaricineae</taxon>
        <taxon>Agaricaceae</taxon>
        <taxon>Leucocoprinus</taxon>
    </lineage>
</organism>
<reference evidence="2" key="1">
    <citation type="submission" date="2022-07" db="EMBL/GenBank/DDBJ databases">
        <title>Genome Sequence of Leucocoprinus birnbaumii.</title>
        <authorList>
            <person name="Buettner E."/>
        </authorList>
    </citation>
    <scope>NUCLEOTIDE SEQUENCE</scope>
    <source>
        <strain evidence="2">VT141</strain>
    </source>
</reference>
<dbReference type="EMBL" id="JANIEX010000022">
    <property type="protein sequence ID" value="KAJ3575985.1"/>
    <property type="molecule type" value="Genomic_DNA"/>
</dbReference>
<dbReference type="SUPFAM" id="SSF52047">
    <property type="entry name" value="RNI-like"/>
    <property type="match status" value="1"/>
</dbReference>
<protein>
    <recommendedName>
        <fullName evidence="1">F-box domain-containing protein</fullName>
    </recommendedName>
</protein>
<dbReference type="SUPFAM" id="SSF81383">
    <property type="entry name" value="F-box domain"/>
    <property type="match status" value="1"/>
</dbReference>
<proteinExistence type="predicted"/>
<evidence type="ECO:0000313" key="2">
    <source>
        <dbReference type="EMBL" id="KAJ3575985.1"/>
    </source>
</evidence>
<comment type="caution">
    <text evidence="2">The sequence shown here is derived from an EMBL/GenBank/DDBJ whole genome shotgun (WGS) entry which is preliminary data.</text>
</comment>
<dbReference type="InterPro" id="IPR001810">
    <property type="entry name" value="F-box_dom"/>
</dbReference>
<dbReference type="AlphaFoldDB" id="A0AAD5W542"/>
<keyword evidence="3" id="KW-1185">Reference proteome</keyword>
<sequence length="483" mass="55725">MGSFEELPVDITFNIIEWLNDDTRSLCDLRLVSKSFNRLATCFLFSNFSFTPSNDDLEKCHSLISESLMQKTSVFIPTRELHIKMGIWWDPFEEELAKPWFELWNVMLPTMTNLRILEPLFILFPIGVCSWGYWLPQSCPPELVNGFLKSLGSLKSLTDLTISFHSDHPTPTLSLEPISGLKRLSIRWCLYRGLGKELIEQIASLLARCPDLEVFEFSLDIQISSYRNIKPAITLKELFEGLHMRGAPLKLRRLKTRGVVVYPEDFLTHLPHLKSLEQLEVVLDPSPTASDYMGEICAILRREGIHIQAFSTSTLHHPEIIRYLSSFNTLNRFSLQSFDQLDDSLALIDRFFSTLTRHHRSLKMLRLDVNRKSPWPQALKSHLQKEAGLYRSLHSLCSRVYVSQEEIISDNTRPLHTWLDIASTLPSLRHLECPYVSYKTGSYYFKRDSDDLIERRAHSPCIHGFVQKIVVNGSKEAESVNRP</sequence>
<accession>A0AAD5W542</accession>
<dbReference type="Gene3D" id="3.80.10.10">
    <property type="entry name" value="Ribonuclease Inhibitor"/>
    <property type="match status" value="1"/>
</dbReference>
<evidence type="ECO:0000259" key="1">
    <source>
        <dbReference type="Pfam" id="PF12937"/>
    </source>
</evidence>
<dbReference type="InterPro" id="IPR036047">
    <property type="entry name" value="F-box-like_dom_sf"/>
</dbReference>
<gene>
    <name evidence="2" type="ORF">NP233_g742</name>
</gene>
<dbReference type="InterPro" id="IPR032675">
    <property type="entry name" value="LRR_dom_sf"/>
</dbReference>
<evidence type="ECO:0000313" key="3">
    <source>
        <dbReference type="Proteomes" id="UP001213000"/>
    </source>
</evidence>
<dbReference type="Proteomes" id="UP001213000">
    <property type="component" value="Unassembled WGS sequence"/>
</dbReference>
<name>A0AAD5W542_9AGAR</name>
<feature type="domain" description="F-box" evidence="1">
    <location>
        <begin position="4"/>
        <end position="47"/>
    </location>
</feature>